<evidence type="ECO:0000259" key="5">
    <source>
        <dbReference type="PROSITE" id="PS51783"/>
    </source>
</evidence>
<dbReference type="CDD" id="cd06071">
    <property type="entry name" value="Beach"/>
    <property type="match status" value="1"/>
</dbReference>
<evidence type="ECO:0000256" key="2">
    <source>
        <dbReference type="ARBA" id="ARBA00022737"/>
    </source>
</evidence>
<feature type="repeat" description="WD" evidence="3">
    <location>
        <begin position="2068"/>
        <end position="2090"/>
    </location>
</feature>
<dbReference type="Pfam" id="PF13385">
    <property type="entry name" value="Laminin_G_3"/>
    <property type="match status" value="1"/>
</dbReference>
<dbReference type="PROSITE" id="PS00678">
    <property type="entry name" value="WD_REPEATS_1"/>
    <property type="match status" value="1"/>
</dbReference>
<dbReference type="PROSITE" id="PS50197">
    <property type="entry name" value="BEACH"/>
    <property type="match status" value="1"/>
</dbReference>
<dbReference type="InterPro" id="IPR023362">
    <property type="entry name" value="PH-BEACH_dom"/>
</dbReference>
<dbReference type="Pfam" id="PF23295">
    <property type="entry name" value="Arm_4"/>
    <property type="match status" value="1"/>
</dbReference>
<dbReference type="Gene3D" id="2.130.10.10">
    <property type="entry name" value="YVTN repeat-like/Quinoprotein amine dehydrogenase"/>
    <property type="match status" value="1"/>
</dbReference>
<dbReference type="InterPro" id="IPR036372">
    <property type="entry name" value="BEACH_dom_sf"/>
</dbReference>
<sequence>MPPGFLAVVSDPGSLATLAEFQDWYNNEHVPLRMNHLKSFLSGARYSSTDGQLPGWLAMYEIDDTSSFDDPSYTVLREKRSGREKDLIGRLGVLDRRTAEVVLDSGANEEKSTSLRPGKPSPFVVTVGIEDAEELEKFVEGTKGIGADWVRTRVIKVFDKGVTGKHEEWTRIEVQDYLGVVDQRRDTHTNLMFQNLLSPLKARFDQLSPRSPSAAFPSVEEEDVQTPEDFARDVLVQLMRNSVENLKMADTQVVKGEILSEIHRIMTQDSFTKGVFREMDGFLVLMSVLSTIQDRDTDANTPIIQVTLEGAHQKSSCIRLLFLLLSEALSGEPENEEFFRSRVGYESLSLALRSSLSDPTTVDETLGLLLALSLSDFSLEKYFISLRAVEELNGQVDEIVTSAQAKLKMIIRPESIGILWESAIHLPGSSSKPDVAFSSPTIRYGLYKLFESVFQVNHRNQGVLASLNLVRTLFPRFLDSRSDVEAPERERHALQKLLRRLLEMGSTTEEVRTIMKHAVVTAEDGQEKLDLEMLDLVRFGMKSRWTEHLSLESPAALVVHEDSCKSLPIPGFTFMMWVYLSKHPTGAPCTLFAATLGSRRLFQLSIRPDGKLRLSSSGQPDKEPPFACTAAVRKNRWVHITMVHYPHRGTNPSIRLFVDGVLQDMLNWQYPKGESSPQHMAYSIGSIDGSEGKMSWSLASAYFLSVPVGEDVPRFIHHLGPRYSGNFQDPGLVRFLTYEASTSLNMFLTSVSSKNYANPLSPSAVSPTDPSGQPMSIAAALEALAPPAPGTHHPVSSQTYVPASKQTIIQSGMMKVVKNGVGIAESHLVFSFAAEDCNNGGVPAPIPIRGQLRTKAQRQHARRASKGSFNNLSIEVDGWKPGELEAQGDVFMIKAACLDSALWKIGGAAVGLKLVQLAKTPHELSRSLGILVDGLKNSWQNSEDMERLRGYEILAEMLRSKAPIINLTAFETLFEFLGVNFSSPEHSTIVNVVGYRVIALDFDLWSRAKQEIQQVYLEHFVTLLQTSRYKTFNAKQRLSKMGVVRKILFAFQADWYNGDLVQNYMEVLRVCSEMVFSKEDTIKPLVSYIAANLHEGSASGAASPYSVMSRFEVRHPQEKAERVLSVLVSLLSHQHLYAKFITALPMTRIILLLLGDRPSPTVAFHILRLVNVCLQYTSSFSRKFELISGWSVMKTIAPPAWSYEVNEKAFDILLGRFDGPRSVEESVVVCAGIVPTILSALQYCLGIVSARASLSDAEADEARLTWDTETTVETMLETMLMLHGSSSTFREIFRSQQATQIFVDGFKQFLNKLKSSDKVQSDGLDERTRVILDKVSNLGIFIALDNAVSGPQKREILDIAGEADLLIHPTHAAPTIDPTLATDTRSVRQRIASSRFSMQVGERTVIKTMARMSEWRKTIQVSERKRLRKTILDIREHRRQISRLNDWNNLLTSERGLWPDNAPRMWRLDETEGPHRIRMKLEPQDEKPTHSRVDALSELVRDVQAPEADTLSVNQQEVPPWADTYEISSTEIEDKQLVEDVVDDKLRRVRHELEPGDVIEAVATVARIAGVDSSPGLLIIGRTHIYMLDGVVENDDGEVIDAHDAPKRLLFIPGSIVELDGPQRAQRWSHAQISSCSDKKFLFRDVALEVYFKDSRSLLVVFLDKKKRSETERRFTNVIEKNNADPSLTSTLPRTPLFSRMGSRVLSNFRSDELSSATRRWQAREISNFTYLSILNQTSGRTPSDATQYPVFPWVIADYTSNTLDLNAPETFRDLTKPMGALASARRDAAETRYSNLQSVAEEPFHYGTHFSSSMIVCHFLIRLAPFTHMFKTLQGGDWDLPDRLFSNMGRAYFSAAEDPRGDVRELIPEFFTCPEFLENYQNLNFGVLQSTGEHINDWIDLIWGYKQRDVASLNVFHPLSYEGSIDLDKIKDDLEREATVGIIHNFGQTPKKLFRDAHPERLNHGLSTLPLGTLHGVEEDPHLLTQNERCYKDLGSEQPIRQFVPDAYGDKLIPCQENALVIPLHPYEQVSWGGASSELRVLADNKIVQVIESTYTSCAAFADAHNLVTGSTDYTVRLWKVLRTQTASDLRLTLSHIMRIHTNEVVCVTASRTWSLAVSGSKDGSAALWDLNRGTYVRSIWHGREDGNVDENMAVNLVAVNESTGYIATCSRLKLCLHTINGRLITTLDLTTTPSFSPLVPSITSLAFHERDYSHLGVLATGGPDGTITLRTWTADGTPVGEKAQWEFLVIRTMKAKPARNGRPVGITALRFSGETLYHGEEAGKSFVWTLPD</sequence>
<dbReference type="InterPro" id="IPR051944">
    <property type="entry name" value="BEACH_domain_protein"/>
</dbReference>
<dbReference type="PANTHER" id="PTHR46108">
    <property type="entry name" value="BLUE CHEESE"/>
    <property type="match status" value="1"/>
</dbReference>
<dbReference type="PROSITE" id="PS50082">
    <property type="entry name" value="WD_REPEATS_2"/>
    <property type="match status" value="2"/>
</dbReference>
<feature type="repeat" description="WD" evidence="3">
    <location>
        <begin position="2099"/>
        <end position="2140"/>
    </location>
</feature>
<dbReference type="Gene3D" id="2.30.29.30">
    <property type="entry name" value="Pleckstrin-homology domain (PH domain)/Phosphotyrosine-binding domain (PTB)"/>
    <property type="match status" value="1"/>
</dbReference>
<dbReference type="Pfam" id="PF02138">
    <property type="entry name" value="Beach"/>
    <property type="match status" value="2"/>
</dbReference>
<dbReference type="SMART" id="SM01026">
    <property type="entry name" value="Beach"/>
    <property type="match status" value="1"/>
</dbReference>
<keyword evidence="1 3" id="KW-0853">WD repeat</keyword>
<keyword evidence="2" id="KW-0677">Repeat</keyword>
<protein>
    <submittedName>
        <fullName evidence="6">Beach-domain-containing protein</fullName>
    </submittedName>
</protein>
<dbReference type="InterPro" id="IPR013320">
    <property type="entry name" value="ConA-like_dom_sf"/>
</dbReference>
<dbReference type="OrthoDB" id="26681at2759"/>
<dbReference type="PANTHER" id="PTHR46108:SF4">
    <property type="entry name" value="BLUE CHEESE"/>
    <property type="match status" value="1"/>
</dbReference>
<dbReference type="SUPFAM" id="SSF49899">
    <property type="entry name" value="Concanavalin A-like lectins/glucanases"/>
    <property type="match status" value="1"/>
</dbReference>
<gene>
    <name evidence="6" type="ORF">FA13DRAFT_1814291</name>
</gene>
<dbReference type="SUPFAM" id="SSF50978">
    <property type="entry name" value="WD40 repeat-like"/>
    <property type="match status" value="1"/>
</dbReference>
<feature type="domain" description="BEACH-type PH" evidence="5">
    <location>
        <begin position="1554"/>
        <end position="1676"/>
    </location>
</feature>
<dbReference type="PROSITE" id="PS51783">
    <property type="entry name" value="PH_BEACH"/>
    <property type="match status" value="1"/>
</dbReference>
<name>A0A4Y7T9L3_COPMI</name>
<dbReference type="Gene3D" id="1.10.1540.10">
    <property type="entry name" value="BEACH domain"/>
    <property type="match status" value="2"/>
</dbReference>
<dbReference type="InterPro" id="IPR019775">
    <property type="entry name" value="WD40_repeat_CS"/>
</dbReference>
<keyword evidence="7" id="KW-1185">Reference proteome</keyword>
<dbReference type="SUPFAM" id="SSF50729">
    <property type="entry name" value="PH domain-like"/>
    <property type="match status" value="1"/>
</dbReference>
<reference evidence="6 7" key="1">
    <citation type="journal article" date="2019" name="Nat. Ecol. Evol.">
        <title>Megaphylogeny resolves global patterns of mushroom evolution.</title>
        <authorList>
            <person name="Varga T."/>
            <person name="Krizsan K."/>
            <person name="Foldi C."/>
            <person name="Dima B."/>
            <person name="Sanchez-Garcia M."/>
            <person name="Sanchez-Ramirez S."/>
            <person name="Szollosi G.J."/>
            <person name="Szarkandi J.G."/>
            <person name="Papp V."/>
            <person name="Albert L."/>
            <person name="Andreopoulos W."/>
            <person name="Angelini C."/>
            <person name="Antonin V."/>
            <person name="Barry K.W."/>
            <person name="Bougher N.L."/>
            <person name="Buchanan P."/>
            <person name="Buyck B."/>
            <person name="Bense V."/>
            <person name="Catcheside P."/>
            <person name="Chovatia M."/>
            <person name="Cooper J."/>
            <person name="Damon W."/>
            <person name="Desjardin D."/>
            <person name="Finy P."/>
            <person name="Geml J."/>
            <person name="Haridas S."/>
            <person name="Hughes K."/>
            <person name="Justo A."/>
            <person name="Karasinski D."/>
            <person name="Kautmanova I."/>
            <person name="Kiss B."/>
            <person name="Kocsube S."/>
            <person name="Kotiranta H."/>
            <person name="LaButti K.M."/>
            <person name="Lechner B.E."/>
            <person name="Liimatainen K."/>
            <person name="Lipzen A."/>
            <person name="Lukacs Z."/>
            <person name="Mihaltcheva S."/>
            <person name="Morgado L.N."/>
            <person name="Niskanen T."/>
            <person name="Noordeloos M.E."/>
            <person name="Ohm R.A."/>
            <person name="Ortiz-Santana B."/>
            <person name="Ovrebo C."/>
            <person name="Racz N."/>
            <person name="Riley R."/>
            <person name="Savchenko A."/>
            <person name="Shiryaev A."/>
            <person name="Soop K."/>
            <person name="Spirin V."/>
            <person name="Szebenyi C."/>
            <person name="Tomsovsky M."/>
            <person name="Tulloss R.E."/>
            <person name="Uehling J."/>
            <person name="Grigoriev I.V."/>
            <person name="Vagvolgyi C."/>
            <person name="Papp T."/>
            <person name="Martin F.M."/>
            <person name="Miettinen O."/>
            <person name="Hibbett D.S."/>
            <person name="Nagy L.G."/>
        </authorList>
    </citation>
    <scope>NUCLEOTIDE SEQUENCE [LARGE SCALE GENOMIC DNA]</scope>
    <source>
        <strain evidence="6 7">FP101781</strain>
    </source>
</reference>
<feature type="domain" description="BEACH" evidence="4">
    <location>
        <begin position="1706"/>
        <end position="1962"/>
    </location>
</feature>
<dbReference type="STRING" id="71717.A0A4Y7T9L3"/>
<dbReference type="InterPro" id="IPR015943">
    <property type="entry name" value="WD40/YVTN_repeat-like_dom_sf"/>
</dbReference>
<dbReference type="SMART" id="SM00320">
    <property type="entry name" value="WD40"/>
    <property type="match status" value="3"/>
</dbReference>
<evidence type="ECO:0000256" key="1">
    <source>
        <dbReference type="ARBA" id="ARBA00022574"/>
    </source>
</evidence>
<accession>A0A4Y7T9L3</accession>
<dbReference type="EMBL" id="QPFP01000021">
    <property type="protein sequence ID" value="TEB30857.1"/>
    <property type="molecule type" value="Genomic_DNA"/>
</dbReference>
<dbReference type="PROSITE" id="PS50294">
    <property type="entry name" value="WD_REPEATS_REGION"/>
    <property type="match status" value="1"/>
</dbReference>
<comment type="caution">
    <text evidence="6">The sequence shown here is derived from an EMBL/GenBank/DDBJ whole genome shotgun (WGS) entry which is preliminary data.</text>
</comment>
<evidence type="ECO:0000259" key="4">
    <source>
        <dbReference type="PROSITE" id="PS50197"/>
    </source>
</evidence>
<dbReference type="SUPFAM" id="SSF81837">
    <property type="entry name" value="BEACH domain"/>
    <property type="match status" value="1"/>
</dbReference>
<evidence type="ECO:0000313" key="6">
    <source>
        <dbReference type="EMBL" id="TEB30857.1"/>
    </source>
</evidence>
<dbReference type="InterPro" id="IPR000409">
    <property type="entry name" value="BEACH_dom"/>
</dbReference>
<evidence type="ECO:0000256" key="3">
    <source>
        <dbReference type="PROSITE-ProRule" id="PRU00221"/>
    </source>
</evidence>
<dbReference type="InterPro" id="IPR056252">
    <property type="entry name" value="Alfy-like_Arm-like"/>
</dbReference>
<dbReference type="InterPro" id="IPR011993">
    <property type="entry name" value="PH-like_dom_sf"/>
</dbReference>
<evidence type="ECO:0000313" key="7">
    <source>
        <dbReference type="Proteomes" id="UP000298030"/>
    </source>
</evidence>
<dbReference type="Proteomes" id="UP000298030">
    <property type="component" value="Unassembled WGS sequence"/>
</dbReference>
<proteinExistence type="predicted"/>
<dbReference type="InterPro" id="IPR001680">
    <property type="entry name" value="WD40_rpt"/>
</dbReference>
<dbReference type="InterPro" id="IPR036322">
    <property type="entry name" value="WD40_repeat_dom_sf"/>
</dbReference>
<organism evidence="6 7">
    <name type="scientific">Coprinellus micaceus</name>
    <name type="common">Glistening ink-cap mushroom</name>
    <name type="synonym">Coprinus micaceus</name>
    <dbReference type="NCBI Taxonomy" id="71717"/>
    <lineage>
        <taxon>Eukaryota</taxon>
        <taxon>Fungi</taxon>
        <taxon>Dikarya</taxon>
        <taxon>Basidiomycota</taxon>
        <taxon>Agaricomycotina</taxon>
        <taxon>Agaricomycetes</taxon>
        <taxon>Agaricomycetidae</taxon>
        <taxon>Agaricales</taxon>
        <taxon>Agaricineae</taxon>
        <taxon>Psathyrellaceae</taxon>
        <taxon>Coprinellus</taxon>
    </lineage>
</organism>
<dbReference type="Gene3D" id="2.60.120.200">
    <property type="match status" value="1"/>
</dbReference>